<dbReference type="Pfam" id="PF00078">
    <property type="entry name" value="RVT_1"/>
    <property type="match status" value="1"/>
</dbReference>
<evidence type="ECO:0000256" key="2">
    <source>
        <dbReference type="ARBA" id="ARBA00022679"/>
    </source>
</evidence>
<dbReference type="AlphaFoldDB" id="A0A7I4Y134"/>
<keyword evidence="4" id="KW-0540">Nuclease</keyword>
<dbReference type="InterPro" id="IPR000477">
    <property type="entry name" value="RT_dom"/>
</dbReference>
<dbReference type="InterPro" id="IPR043128">
    <property type="entry name" value="Rev_trsase/Diguanyl_cyclase"/>
</dbReference>
<dbReference type="FunFam" id="3.30.420.10:FF:000131">
    <property type="entry name" value="Protein CBG26278"/>
    <property type="match status" value="1"/>
</dbReference>
<feature type="compositionally biased region" description="Basic and acidic residues" evidence="8">
    <location>
        <begin position="1115"/>
        <end position="1126"/>
    </location>
</feature>
<dbReference type="InterPro" id="IPR012337">
    <property type="entry name" value="RNaseH-like_sf"/>
</dbReference>
<dbReference type="Gene3D" id="1.10.340.70">
    <property type="match status" value="1"/>
</dbReference>
<dbReference type="GO" id="GO:0042575">
    <property type="term" value="C:DNA polymerase complex"/>
    <property type="evidence" value="ECO:0007669"/>
    <property type="project" value="UniProtKB-ARBA"/>
</dbReference>
<organism evidence="12 13">
    <name type="scientific">Haemonchus contortus</name>
    <name type="common">Barber pole worm</name>
    <dbReference type="NCBI Taxonomy" id="6289"/>
    <lineage>
        <taxon>Eukaryota</taxon>
        <taxon>Metazoa</taxon>
        <taxon>Ecdysozoa</taxon>
        <taxon>Nematoda</taxon>
        <taxon>Chromadorea</taxon>
        <taxon>Rhabditida</taxon>
        <taxon>Rhabditina</taxon>
        <taxon>Rhabditomorpha</taxon>
        <taxon>Strongyloidea</taxon>
        <taxon>Trichostrongylidae</taxon>
        <taxon>Haemonchus</taxon>
    </lineage>
</organism>
<dbReference type="EC" id="2.7.7.49" evidence="1"/>
<dbReference type="Gene3D" id="3.10.10.10">
    <property type="entry name" value="HIV Type 1 Reverse Transcriptase, subunit A, domain 1"/>
    <property type="match status" value="1"/>
</dbReference>
<evidence type="ECO:0000259" key="10">
    <source>
        <dbReference type="PROSITE" id="PS50878"/>
    </source>
</evidence>
<dbReference type="GO" id="GO:0004190">
    <property type="term" value="F:aspartic-type endopeptidase activity"/>
    <property type="evidence" value="ECO:0007669"/>
    <property type="project" value="InterPro"/>
</dbReference>
<dbReference type="InterPro" id="IPR041588">
    <property type="entry name" value="Integrase_H2C2"/>
</dbReference>
<dbReference type="Gene3D" id="3.30.70.270">
    <property type="match status" value="2"/>
</dbReference>
<dbReference type="InterPro" id="IPR041577">
    <property type="entry name" value="RT_RNaseH_2"/>
</dbReference>
<dbReference type="Pfam" id="PF17919">
    <property type="entry name" value="RT_RNaseH_2"/>
    <property type="match status" value="1"/>
</dbReference>
<dbReference type="GO" id="GO:0006508">
    <property type="term" value="P:proteolysis"/>
    <property type="evidence" value="ECO:0007669"/>
    <property type="project" value="InterPro"/>
</dbReference>
<dbReference type="InterPro" id="IPR036397">
    <property type="entry name" value="RNaseH_sf"/>
</dbReference>
<feature type="domain" description="Reverse transcriptase" evidence="10">
    <location>
        <begin position="243"/>
        <end position="421"/>
    </location>
</feature>
<dbReference type="PANTHER" id="PTHR37984">
    <property type="entry name" value="PROTEIN CBG26694"/>
    <property type="match status" value="1"/>
</dbReference>
<dbReference type="CDD" id="cd09274">
    <property type="entry name" value="RNase_HI_RT_Ty3"/>
    <property type="match status" value="1"/>
</dbReference>
<evidence type="ECO:0000313" key="12">
    <source>
        <dbReference type="Proteomes" id="UP000025227"/>
    </source>
</evidence>
<dbReference type="OrthoDB" id="5856680at2759"/>
<evidence type="ECO:0000256" key="5">
    <source>
        <dbReference type="ARBA" id="ARBA00022759"/>
    </source>
</evidence>
<dbReference type="CDD" id="cd01647">
    <property type="entry name" value="RT_LTR"/>
    <property type="match status" value="1"/>
</dbReference>
<evidence type="ECO:0000256" key="7">
    <source>
        <dbReference type="ARBA" id="ARBA00023268"/>
    </source>
</evidence>
<protein>
    <recommendedName>
        <fullName evidence="1">RNA-directed DNA polymerase</fullName>
        <ecNumber evidence="1">2.7.7.49</ecNumber>
    </recommendedName>
</protein>
<dbReference type="Pfam" id="PF17921">
    <property type="entry name" value="Integrase_H2C2"/>
    <property type="match status" value="1"/>
</dbReference>
<evidence type="ECO:0000256" key="4">
    <source>
        <dbReference type="ARBA" id="ARBA00022722"/>
    </source>
</evidence>
<feature type="domain" description="Peptidase A2" evidence="9">
    <location>
        <begin position="77"/>
        <end position="95"/>
    </location>
</feature>
<dbReference type="FunFam" id="3.30.70.270:FF:000020">
    <property type="entry name" value="Transposon Tf2-6 polyprotein-like Protein"/>
    <property type="match status" value="1"/>
</dbReference>
<dbReference type="InterPro" id="IPR001584">
    <property type="entry name" value="Integrase_cat-core"/>
</dbReference>
<name>A0A7I4Y134_HAECO</name>
<dbReference type="GO" id="GO:0003964">
    <property type="term" value="F:RNA-directed DNA polymerase activity"/>
    <property type="evidence" value="ECO:0007669"/>
    <property type="project" value="UniProtKB-EC"/>
</dbReference>
<dbReference type="Gene3D" id="3.30.420.10">
    <property type="entry name" value="Ribonuclease H-like superfamily/Ribonuclease H"/>
    <property type="match status" value="1"/>
</dbReference>
<dbReference type="InterPro" id="IPR001995">
    <property type="entry name" value="Peptidase_A2_cat"/>
</dbReference>
<keyword evidence="3" id="KW-0548">Nucleotidyltransferase</keyword>
<keyword evidence="12" id="KW-1185">Reference proteome</keyword>
<evidence type="ECO:0000256" key="8">
    <source>
        <dbReference type="SAM" id="MobiDB-lite"/>
    </source>
</evidence>
<dbReference type="Proteomes" id="UP000025227">
    <property type="component" value="Unplaced"/>
</dbReference>
<evidence type="ECO:0000256" key="1">
    <source>
        <dbReference type="ARBA" id="ARBA00012493"/>
    </source>
</evidence>
<dbReference type="SUPFAM" id="SSF53098">
    <property type="entry name" value="Ribonuclease H-like"/>
    <property type="match status" value="1"/>
</dbReference>
<feature type="compositionally biased region" description="Polar residues" evidence="8">
    <location>
        <begin position="1071"/>
        <end position="1085"/>
    </location>
</feature>
<dbReference type="GO" id="GO:0015074">
    <property type="term" value="P:DNA integration"/>
    <property type="evidence" value="ECO:0007669"/>
    <property type="project" value="InterPro"/>
</dbReference>
<dbReference type="InterPro" id="IPR043502">
    <property type="entry name" value="DNA/RNA_pol_sf"/>
</dbReference>
<evidence type="ECO:0000256" key="3">
    <source>
        <dbReference type="ARBA" id="ARBA00022695"/>
    </source>
</evidence>
<keyword evidence="2" id="KW-0808">Transferase</keyword>
<dbReference type="SUPFAM" id="SSF50630">
    <property type="entry name" value="Acid proteases"/>
    <property type="match status" value="1"/>
</dbReference>
<dbReference type="WBParaSite" id="HCON_00037330-00001">
    <property type="protein sequence ID" value="HCON_00037330-00001"/>
    <property type="gene ID" value="HCON_00037330"/>
</dbReference>
<dbReference type="FunFam" id="1.10.340.70:FF:000003">
    <property type="entry name" value="Protein CBG25708"/>
    <property type="match status" value="1"/>
</dbReference>
<proteinExistence type="predicted"/>
<dbReference type="PANTHER" id="PTHR37984:SF5">
    <property type="entry name" value="PROTEIN NYNRIN-LIKE"/>
    <property type="match status" value="1"/>
</dbReference>
<evidence type="ECO:0000256" key="6">
    <source>
        <dbReference type="ARBA" id="ARBA00022801"/>
    </source>
</evidence>
<dbReference type="InterPro" id="IPR021109">
    <property type="entry name" value="Peptidase_aspartic_dom_sf"/>
</dbReference>
<keyword evidence="6" id="KW-0378">Hydrolase</keyword>
<evidence type="ECO:0000313" key="13">
    <source>
        <dbReference type="WBParaSite" id="HCON_00037330-00001"/>
    </source>
</evidence>
<keyword evidence="7" id="KW-0511">Multifunctional enzyme</keyword>
<feature type="domain" description="Integrase catalytic" evidence="11">
    <location>
        <begin position="799"/>
        <end position="952"/>
    </location>
</feature>
<dbReference type="Gene3D" id="2.40.70.10">
    <property type="entry name" value="Acid Proteases"/>
    <property type="match status" value="1"/>
</dbReference>
<reference evidence="13" key="1">
    <citation type="submission" date="2020-12" db="UniProtKB">
        <authorList>
            <consortium name="WormBaseParasite"/>
        </authorList>
    </citation>
    <scope>IDENTIFICATION</scope>
    <source>
        <strain evidence="13">MHco3</strain>
    </source>
</reference>
<evidence type="ECO:0000259" key="9">
    <source>
        <dbReference type="PROSITE" id="PS50175"/>
    </source>
</evidence>
<dbReference type="GO" id="GO:0003676">
    <property type="term" value="F:nucleic acid binding"/>
    <property type="evidence" value="ECO:0007669"/>
    <property type="project" value="InterPro"/>
</dbReference>
<accession>A0A7I4Y134</accession>
<dbReference type="PROSITE" id="PS50994">
    <property type="entry name" value="INTEGRASE"/>
    <property type="match status" value="1"/>
</dbReference>
<dbReference type="SUPFAM" id="SSF56672">
    <property type="entry name" value="DNA/RNA polymerases"/>
    <property type="match status" value="1"/>
</dbReference>
<keyword evidence="5" id="KW-0255">Endonuclease</keyword>
<dbReference type="OMA" id="RICVINE"/>
<feature type="compositionally biased region" description="Basic residues" evidence="8">
    <location>
        <begin position="1101"/>
        <end position="1113"/>
    </location>
</feature>
<dbReference type="PROSITE" id="PS50878">
    <property type="entry name" value="RT_POL"/>
    <property type="match status" value="1"/>
</dbReference>
<dbReference type="Pfam" id="PF00665">
    <property type="entry name" value="rve"/>
    <property type="match status" value="1"/>
</dbReference>
<feature type="region of interest" description="Disordered" evidence="8">
    <location>
        <begin position="1065"/>
        <end position="1126"/>
    </location>
</feature>
<evidence type="ECO:0000259" key="11">
    <source>
        <dbReference type="PROSITE" id="PS50994"/>
    </source>
</evidence>
<dbReference type="PROSITE" id="PS50175">
    <property type="entry name" value="ASP_PROT_RETROV"/>
    <property type="match status" value="1"/>
</dbReference>
<sequence length="1126" mass="126470">MDADTLRAILSAEAAAQEKMLQAGSDTRRDFARILTKRRRLTLRKRANQVVIAAAATAGIAPIRLIYRTVKVNGVSTRMRLDTGADVTLLSHKDWIAVGRPKLLPPLFKLKSANNKEINVRGYFKCTFTIDGRQGSGTCHVADTTSLLGLDWIAQVEPLFDRLIGSIKCSAISDSTLATVRSSLTTRLRKQFPAVFAPGLGCCTKTKASLKLKPDATPVFRKARPVPYAVQPRISQEIDRLVAGKVLTPVEHSDWAAPVVVVQKKNGSIRLCADFSTGLNDALEQHQHPLPAPDDIFAKLNGGRYFSQLDLAEAYLQIEMDDESRQLLTINTHRGLYRLNRLPFGVKAAPAIFQQQMDTLTAGLEGTAAYLDDIIVTGKSIEEHNSRLEAVFRRIQDFGFRLRLEKCSLLHTEIRYLGFIIDAEGRRPDPTKIEAIQKMPIPKDVSQLRAFLGLVNFYGTFVRELHNLRAPLDALTKKDAAFTWSPECQTCFDRIKKTLKSDLLLAHYDPTLPLIVAADASNYGIGAVLSQRFPDGHEKAVYHAIRALTPAQKKYSQIEKEALAIVFAVQKFHRFIHGRHFTLRTDHKPLIAIFGTRKGVPVYTANRLQRWATTLLNYNFSIQYVKTSEFGQADALSRLIGLHSPEPEDRVIASIDADLCAVVMDNCHQLPISFKSVQAATTADHTLTQVIGYIRSGKWPKVNRESPFWPYYNRRESLSTIGSCLLTSNRLVIPKSLQRRVLPVLHKAHPGQTRMKMLARSYVYWPSMEADIEKLVRNCTTCAQQAKNPVKAELQSWPKPLTPWARVHADFAGPLDGNFYLVIVDAFSKWPEIIQMSTITTSATIKVLSKVFAQFGNPKTLITDNGTQFTSATFVDFCRRRGIKHVRSPPFHPQSNGQAERFVDTFKRGLAKLKGEEPTTEALQAFLMAYRSTPCPSGPNHRSPAENFLGRRIRTELDLMMPSTEDSIGSRDTKMEDQFNRHQGAKPRHFDVDDAVYAKDYRQAKTTWTPGIIARRLGNVMYHVRCGSSLWTRHANQLRPRDSQPVVNQLLDVFDTIPFYKEADAIRDQPTPVNGTTSTPLNPTTPDHGDAQRSTPSSTPRLRRSLRTRHSPRRLMVDPKKKSYSS</sequence>
<dbReference type="GO" id="GO:0004519">
    <property type="term" value="F:endonuclease activity"/>
    <property type="evidence" value="ECO:0007669"/>
    <property type="project" value="UniProtKB-KW"/>
</dbReference>
<dbReference type="InterPro" id="IPR050951">
    <property type="entry name" value="Retrovirus_Pol_polyprotein"/>
</dbReference>